<keyword evidence="2" id="KW-1185">Reference proteome</keyword>
<name>A0ABW3SNN6_9BACT</name>
<comment type="caution">
    <text evidence="1">The sequence shown here is derived from an EMBL/GenBank/DDBJ whole genome shotgun (WGS) entry which is preliminary data.</text>
</comment>
<evidence type="ECO:0000313" key="2">
    <source>
        <dbReference type="Proteomes" id="UP001597094"/>
    </source>
</evidence>
<protein>
    <recommendedName>
        <fullName evidence="3">DUF3127 domain-containing protein</fullName>
    </recommendedName>
</protein>
<dbReference type="Proteomes" id="UP001597094">
    <property type="component" value="Unassembled WGS sequence"/>
</dbReference>
<accession>A0ABW3SNN6</accession>
<evidence type="ECO:0000313" key="1">
    <source>
        <dbReference type="EMBL" id="MFD1185716.1"/>
    </source>
</evidence>
<proteinExistence type="predicted"/>
<evidence type="ECO:0008006" key="3">
    <source>
        <dbReference type="Google" id="ProtNLM"/>
    </source>
</evidence>
<dbReference type="EMBL" id="JBHTLD010000034">
    <property type="protein sequence ID" value="MFD1185716.1"/>
    <property type="molecule type" value="Genomic_DNA"/>
</dbReference>
<reference evidence="2" key="1">
    <citation type="journal article" date="2019" name="Int. J. Syst. Evol. Microbiol.">
        <title>The Global Catalogue of Microorganisms (GCM) 10K type strain sequencing project: providing services to taxonomists for standard genome sequencing and annotation.</title>
        <authorList>
            <consortium name="The Broad Institute Genomics Platform"/>
            <consortium name="The Broad Institute Genome Sequencing Center for Infectious Disease"/>
            <person name="Wu L."/>
            <person name="Ma J."/>
        </authorList>
    </citation>
    <scope>NUCLEOTIDE SEQUENCE [LARGE SCALE GENOMIC DNA]</scope>
    <source>
        <strain evidence="2">JCM 31319</strain>
    </source>
</reference>
<dbReference type="RefSeq" id="WP_377523827.1">
    <property type="nucleotide sequence ID" value="NZ_JBHTLD010000034.1"/>
</dbReference>
<organism evidence="1 2">
    <name type="scientific">Pontibacter rugosus</name>
    <dbReference type="NCBI Taxonomy" id="1745966"/>
    <lineage>
        <taxon>Bacteria</taxon>
        <taxon>Pseudomonadati</taxon>
        <taxon>Bacteroidota</taxon>
        <taxon>Cytophagia</taxon>
        <taxon>Cytophagales</taxon>
        <taxon>Hymenobacteraceae</taxon>
        <taxon>Pontibacter</taxon>
    </lineage>
</organism>
<sequence length="143" mass="16685">MKLQGNILDIKNTRDSKNLGIEIHLDKIEYITNKKDGRYNQPFDFIDELETPMVITGDCLARINNKHLQDGEYDFQVYDKVGEEYVLNPDKFLSVLITYDFEADITILTSVEYSVTVTNEEFKQIKAERSKEKKQLRGKGRRS</sequence>
<gene>
    <name evidence="1" type="ORF">ACFQ2O_05800</name>
</gene>